<gene>
    <name evidence="5" type="ORF">BTUL_0080g00240</name>
</gene>
<evidence type="ECO:0000313" key="6">
    <source>
        <dbReference type="Proteomes" id="UP000297777"/>
    </source>
</evidence>
<feature type="compositionally biased region" description="Basic and acidic residues" evidence="2">
    <location>
        <begin position="1264"/>
        <end position="1273"/>
    </location>
</feature>
<evidence type="ECO:0000313" key="5">
    <source>
        <dbReference type="EMBL" id="TGO12904.1"/>
    </source>
</evidence>
<dbReference type="SUPFAM" id="SSF52540">
    <property type="entry name" value="P-loop containing nucleoside triphosphate hydrolases"/>
    <property type="match status" value="1"/>
</dbReference>
<dbReference type="Proteomes" id="UP000297777">
    <property type="component" value="Unassembled WGS sequence"/>
</dbReference>
<dbReference type="GO" id="GO:0031380">
    <property type="term" value="C:nuclear RNA-directed RNA polymerase complex"/>
    <property type="evidence" value="ECO:0007669"/>
    <property type="project" value="TreeGrafter"/>
</dbReference>
<dbReference type="InterPro" id="IPR041679">
    <property type="entry name" value="DNA2/NAM7-like_C"/>
</dbReference>
<dbReference type="PANTHER" id="PTHR10887:SF341">
    <property type="entry name" value="NFX1-TYPE ZINC FINGER-CONTAINING PROTEIN 1"/>
    <property type="match status" value="1"/>
</dbReference>
<feature type="compositionally biased region" description="Basic and acidic residues" evidence="2">
    <location>
        <begin position="1300"/>
        <end position="1315"/>
    </location>
</feature>
<feature type="compositionally biased region" description="Basic and acidic residues" evidence="2">
    <location>
        <begin position="77"/>
        <end position="92"/>
    </location>
</feature>
<proteinExistence type="predicted"/>
<keyword evidence="1" id="KW-0378">Hydrolase</keyword>
<dbReference type="InterPro" id="IPR041677">
    <property type="entry name" value="DNA2/NAM7_AAA_11"/>
</dbReference>
<feature type="compositionally biased region" description="Acidic residues" evidence="2">
    <location>
        <begin position="1241"/>
        <end position="1251"/>
    </location>
</feature>
<feature type="domain" description="DNA2/NAM7 helicase helicase" evidence="3">
    <location>
        <begin position="611"/>
        <end position="869"/>
    </location>
</feature>
<feature type="region of interest" description="Disordered" evidence="2">
    <location>
        <begin position="1229"/>
        <end position="1340"/>
    </location>
</feature>
<evidence type="ECO:0008006" key="7">
    <source>
        <dbReference type="Google" id="ProtNLM"/>
    </source>
</evidence>
<accession>A0A4Z1EKH5</accession>
<dbReference type="PANTHER" id="PTHR10887">
    <property type="entry name" value="DNA2/NAM7 HELICASE FAMILY"/>
    <property type="match status" value="1"/>
</dbReference>
<organism evidence="5 6">
    <name type="scientific">Botrytis tulipae</name>
    <dbReference type="NCBI Taxonomy" id="87230"/>
    <lineage>
        <taxon>Eukaryota</taxon>
        <taxon>Fungi</taxon>
        <taxon>Dikarya</taxon>
        <taxon>Ascomycota</taxon>
        <taxon>Pezizomycotina</taxon>
        <taxon>Leotiomycetes</taxon>
        <taxon>Helotiales</taxon>
        <taxon>Sclerotiniaceae</taxon>
        <taxon>Botrytis</taxon>
    </lineage>
</organism>
<feature type="compositionally biased region" description="Basic and acidic residues" evidence="2">
    <location>
        <begin position="1329"/>
        <end position="1340"/>
    </location>
</feature>
<reference evidence="5 6" key="1">
    <citation type="submission" date="2017-12" db="EMBL/GenBank/DDBJ databases">
        <title>Comparative genomics of Botrytis spp.</title>
        <authorList>
            <person name="Valero-Jimenez C.A."/>
            <person name="Tapia P."/>
            <person name="Veloso J."/>
            <person name="Silva-Moreno E."/>
            <person name="Staats M."/>
            <person name="Valdes J.H."/>
            <person name="Van Kan J.A.L."/>
        </authorList>
    </citation>
    <scope>NUCLEOTIDE SEQUENCE [LARGE SCALE GENOMIC DNA]</scope>
    <source>
        <strain evidence="5 6">Bt9001</strain>
    </source>
</reference>
<evidence type="ECO:0000256" key="1">
    <source>
        <dbReference type="ARBA" id="ARBA00022806"/>
    </source>
</evidence>
<dbReference type="InterPro" id="IPR047187">
    <property type="entry name" value="SF1_C_Upf1"/>
</dbReference>
<dbReference type="Gene3D" id="3.40.50.300">
    <property type="entry name" value="P-loop containing nucleotide triphosphate hydrolases"/>
    <property type="match status" value="2"/>
</dbReference>
<dbReference type="CDD" id="cd18808">
    <property type="entry name" value="SF1_C_Upf1"/>
    <property type="match status" value="1"/>
</dbReference>
<keyword evidence="1" id="KW-0067">ATP-binding</keyword>
<feature type="compositionally biased region" description="Low complexity" evidence="2">
    <location>
        <begin position="1"/>
        <end position="18"/>
    </location>
</feature>
<dbReference type="GO" id="GO:0004386">
    <property type="term" value="F:helicase activity"/>
    <property type="evidence" value="ECO:0007669"/>
    <property type="project" value="InterPro"/>
</dbReference>
<feature type="region of interest" description="Disordered" evidence="2">
    <location>
        <begin position="1"/>
        <end position="102"/>
    </location>
</feature>
<dbReference type="GO" id="GO:0031048">
    <property type="term" value="P:regulatory ncRNA-mediated heterochromatin formation"/>
    <property type="evidence" value="ECO:0007669"/>
    <property type="project" value="TreeGrafter"/>
</dbReference>
<dbReference type="InterPro" id="IPR027417">
    <property type="entry name" value="P-loop_NTPase"/>
</dbReference>
<protein>
    <recommendedName>
        <fullName evidence="7">DNA2/NAM7 helicase-like C-terminal domain-containing protein</fullName>
    </recommendedName>
</protein>
<keyword evidence="1" id="KW-0547">Nucleotide-binding</keyword>
<sequence length="1340" mass="148899">MASNATTPAAGQTAGNGAPPAPPPAPPAAQPAGPPAPPAGPPTAPPAGTSTGPPAGPPVPAPAVEVDIGVNQQPVVEETRKRKQEGFEDTRPRRLGLPKDNASPAERALAEFRIIKSDLMSWYIGNRGRDYPGPKTLAGKINGGRPAVLILKEIGKGAAKMVGVRVKFDMFSQAPRLRIFAGDYHFSIHSHNIVPKTGTDQIWKQKVHLITGTSDEAKNASRAEIAKILATDFQSPCQRDVDRLIEFAQHQREPLLEFLGFSLAGPFYWDEKPEPAAGLAVMEDFMSTLSNGRFQATLVRSLNPVGRASFEYHDAHWKSQMEASIRHGVYPFYRTTIGDSAGEVFKEWEKNPETTLMHQRWMRHPHLAVELKSYASHVARRSFGSPRDMQIGLSLSLIYEGMWERYNISRYFSPEFTHHCTVMSRKGPLIQLHVSVEKDENFSMPDVAPGTHMKFTVVPLPIDPEAPKEPEAEPGFILVKGMKQKRKAMPPGGWMPATEVVNARVLSIDTQMDFVLGFQIADADQQRAFSNNANLEICLEMVRNTIPANRMLMAIACLAGRPKTVNERRQQAIIMGHGVEGHGLSVHAEYKDQMTKQQRSAFDYLSKSMDMNKQQLGAWQLMFYSNCHTSLLQGPPGTGKTKTVAGQGLGLALCGVKTLITAPSNTAAREVMIKLLDMLATVREKFPQVDEWFDIVYLPTRGTTVSDLKEADIDWDSLAYDIIQEGENQTGQAGVDKNALWKHVVKSFEEDAENRDDAAKQEVAKQWLAILKRFKNTHPIPSKEKKKFFLRAESKTEEIFSSLTSKVKIVICTCNTAHLLRGYGYKPKACLTDEAAFGSEPEVLIPASLCASKNQYSGDHKQLHPVVKSAGHNEFSNQLGLSLFERFFNHHSVNLVRFNMNYRMCKRIANFPGIATYGFLASHPSTMVESETLKYYNQWWNSANAQPYRSARRNPEFGGPKDDNAQRLFVNVRDGKSAPREGGKSKRNFANINAVCDFTMNLFSHEPTVDVTKIDLDKITVLTPYKEELHEISRQLMMRLKTEYPKIQRFPRFRTIDSTQGGENEIVLLAVTPADQYNGGLIGFLSEWNRMNVALTRGKSAMVIFGNLDLWRSQLIVITRSLRAKNFALMILDVLDLGDVIDVDGDNWLPKTYVQLKNGRQAWTMEIEKTRKEDSQLTPLAKTLLSMHQDPAVQTAYEQKLLAELVALRKVADEFEKLEEAGVEYNLPSFGPAEKTADGAPEVEEEEEDSEGMALRNLFQGASMKDKAEKKDADGDEAMGGDGDGVSLIDEASATIASEVSKEAADREKAAKESSGDDTTMSTDENIDETVKDILDDIIS</sequence>
<dbReference type="EMBL" id="PQXH01000080">
    <property type="protein sequence ID" value="TGO12904.1"/>
    <property type="molecule type" value="Genomic_DNA"/>
</dbReference>
<evidence type="ECO:0000259" key="3">
    <source>
        <dbReference type="Pfam" id="PF13086"/>
    </source>
</evidence>
<dbReference type="OrthoDB" id="3564945at2759"/>
<evidence type="ECO:0000259" key="4">
    <source>
        <dbReference type="Pfam" id="PF13087"/>
    </source>
</evidence>
<comment type="caution">
    <text evidence="5">The sequence shown here is derived from an EMBL/GenBank/DDBJ whole genome shotgun (WGS) entry which is preliminary data.</text>
</comment>
<name>A0A4Z1EKH5_9HELO</name>
<dbReference type="InterPro" id="IPR045055">
    <property type="entry name" value="DNA2/NAM7-like"/>
</dbReference>
<dbReference type="Pfam" id="PF13086">
    <property type="entry name" value="AAA_11"/>
    <property type="match status" value="1"/>
</dbReference>
<keyword evidence="1" id="KW-0347">Helicase</keyword>
<keyword evidence="6" id="KW-1185">Reference proteome</keyword>
<feature type="compositionally biased region" description="Pro residues" evidence="2">
    <location>
        <begin position="19"/>
        <end position="45"/>
    </location>
</feature>
<feature type="domain" description="DNA2/NAM7 helicase-like C-terminal" evidence="4">
    <location>
        <begin position="881"/>
        <end position="1107"/>
    </location>
</feature>
<dbReference type="Pfam" id="PF13087">
    <property type="entry name" value="AAA_12"/>
    <property type="match status" value="1"/>
</dbReference>
<evidence type="ECO:0000256" key="2">
    <source>
        <dbReference type="SAM" id="MobiDB-lite"/>
    </source>
</evidence>